<name>A0AAV5TQW8_9BILA</name>
<reference evidence="1" key="1">
    <citation type="submission" date="2023-10" db="EMBL/GenBank/DDBJ databases">
        <title>Genome assembly of Pristionchus species.</title>
        <authorList>
            <person name="Yoshida K."/>
            <person name="Sommer R.J."/>
        </authorList>
    </citation>
    <scope>NUCLEOTIDE SEQUENCE</scope>
    <source>
        <strain evidence="1">RS0144</strain>
    </source>
</reference>
<feature type="non-terminal residue" evidence="1">
    <location>
        <position position="158"/>
    </location>
</feature>
<dbReference type="AlphaFoldDB" id="A0AAV5TQW8"/>
<sequence>MAHTGHAKCKFSIGATTFDCGKTKGDEQNINDAIVTKSDDGNLKNLVLEEYTITPKDANDPDAADALRLYEQKDTLALSLSDSTSGTPIKSIREYKLSEVCVPPKDAGNVISKRSVKPKNTGHKFKCDDAMLTTIYLNKDSTGEKEVFCSQRGWRNAD</sequence>
<organism evidence="1 2">
    <name type="scientific">Pristionchus entomophagus</name>
    <dbReference type="NCBI Taxonomy" id="358040"/>
    <lineage>
        <taxon>Eukaryota</taxon>
        <taxon>Metazoa</taxon>
        <taxon>Ecdysozoa</taxon>
        <taxon>Nematoda</taxon>
        <taxon>Chromadorea</taxon>
        <taxon>Rhabditida</taxon>
        <taxon>Rhabditina</taxon>
        <taxon>Diplogasteromorpha</taxon>
        <taxon>Diplogasteroidea</taxon>
        <taxon>Neodiplogasteridae</taxon>
        <taxon>Pristionchus</taxon>
    </lineage>
</organism>
<dbReference type="Proteomes" id="UP001432027">
    <property type="component" value="Unassembled WGS sequence"/>
</dbReference>
<proteinExistence type="predicted"/>
<evidence type="ECO:0000313" key="2">
    <source>
        <dbReference type="Proteomes" id="UP001432027"/>
    </source>
</evidence>
<accession>A0AAV5TQW8</accession>
<dbReference type="EMBL" id="BTSX01000004">
    <property type="protein sequence ID" value="GMS96860.1"/>
    <property type="molecule type" value="Genomic_DNA"/>
</dbReference>
<keyword evidence="2" id="KW-1185">Reference proteome</keyword>
<comment type="caution">
    <text evidence="1">The sequence shown here is derived from an EMBL/GenBank/DDBJ whole genome shotgun (WGS) entry which is preliminary data.</text>
</comment>
<evidence type="ECO:0000313" key="1">
    <source>
        <dbReference type="EMBL" id="GMS96860.1"/>
    </source>
</evidence>
<protein>
    <submittedName>
        <fullName evidence="1">Uncharacterized protein</fullName>
    </submittedName>
</protein>
<gene>
    <name evidence="1" type="ORF">PENTCL1PPCAC_19035</name>
</gene>